<sequence>MKFFLDTANTDDIRKYAALGLVDGVTTNPTLISREGRDFETVVKEITTIVDGPVSAEVTATKAEEMIEQAREVSKWAKNIVVKIPMTEEGLKAVSVVSKEGIKTNVTLIFSVAQGLLAAKAGATFISPFLGRLDDIGGDGVGLIQDLRTVLDNYGFKTEIIAASVRGVQHVEEVALAGSDIATIPAGVFGKLFKHPLTDKGLDSFMKDWAEFQASQKN</sequence>
<dbReference type="HAMAP" id="MF_00494">
    <property type="entry name" value="Transaldolase_3b"/>
    <property type="match status" value="1"/>
</dbReference>
<comment type="similarity">
    <text evidence="3 9">Belongs to the transaldolase family. Type 3B subfamily.</text>
</comment>
<dbReference type="InterPro" id="IPR001585">
    <property type="entry name" value="TAL/FSA"/>
</dbReference>
<dbReference type="PANTHER" id="PTHR10683:SF36">
    <property type="entry name" value="TRANSALDOLASE"/>
    <property type="match status" value="1"/>
</dbReference>
<comment type="catalytic activity">
    <reaction evidence="8 9">
        <text>D-sedoheptulose 7-phosphate + D-glyceraldehyde 3-phosphate = D-erythrose 4-phosphate + beta-D-fructose 6-phosphate</text>
        <dbReference type="Rhea" id="RHEA:17053"/>
        <dbReference type="ChEBI" id="CHEBI:16897"/>
        <dbReference type="ChEBI" id="CHEBI:57483"/>
        <dbReference type="ChEBI" id="CHEBI:57634"/>
        <dbReference type="ChEBI" id="CHEBI:59776"/>
        <dbReference type="EC" id="2.2.1.2"/>
    </reaction>
</comment>
<accession>A0A7H9EM69</accession>
<dbReference type="InterPro" id="IPR004731">
    <property type="entry name" value="Transaldolase_3B/F6P_aldolase"/>
</dbReference>
<evidence type="ECO:0000256" key="5">
    <source>
        <dbReference type="ARBA" id="ARBA00022679"/>
    </source>
</evidence>
<dbReference type="GO" id="GO:0004801">
    <property type="term" value="F:transaldolase activity"/>
    <property type="evidence" value="ECO:0007669"/>
    <property type="project" value="UniProtKB-UniRule"/>
</dbReference>
<dbReference type="FunFam" id="3.20.20.70:FF:000018">
    <property type="entry name" value="Probable transaldolase"/>
    <property type="match status" value="1"/>
</dbReference>
<comment type="pathway">
    <text evidence="2 9">Carbohydrate degradation; pentose phosphate pathway; D-glyceraldehyde 3-phosphate and beta-D-fructose 6-phosphate from D-ribose 5-phosphate and D-xylulose 5-phosphate (non-oxidative stage): step 2/3.</text>
</comment>
<feature type="active site" description="Schiff-base intermediate with substrate" evidence="9">
    <location>
        <position position="83"/>
    </location>
</feature>
<keyword evidence="6 9" id="KW-0570">Pentose shunt</keyword>
<evidence type="ECO:0000256" key="3">
    <source>
        <dbReference type="ARBA" id="ARBA00005740"/>
    </source>
</evidence>
<keyword evidence="7 9" id="KW-0704">Schiff base</keyword>
<dbReference type="Pfam" id="PF00923">
    <property type="entry name" value="TAL_FSA"/>
    <property type="match status" value="1"/>
</dbReference>
<dbReference type="PROSITE" id="PS00958">
    <property type="entry name" value="TRANSALDOLASE_2"/>
    <property type="match status" value="1"/>
</dbReference>
<comment type="function">
    <text evidence="9">Transaldolase is important for the balance of metabolites in the pentose-phosphate pathway.</text>
</comment>
<dbReference type="SUPFAM" id="SSF51569">
    <property type="entry name" value="Aldolase"/>
    <property type="match status" value="1"/>
</dbReference>
<evidence type="ECO:0000256" key="8">
    <source>
        <dbReference type="ARBA" id="ARBA00048810"/>
    </source>
</evidence>
<dbReference type="KEGG" id="lsw:GTO87_08395"/>
<name>A0A7H9EM69_9LACO</name>
<dbReference type="PANTHER" id="PTHR10683">
    <property type="entry name" value="TRANSALDOLASE"/>
    <property type="match status" value="1"/>
</dbReference>
<dbReference type="GO" id="GO:0016832">
    <property type="term" value="F:aldehyde-lyase activity"/>
    <property type="evidence" value="ECO:0007669"/>
    <property type="project" value="InterPro"/>
</dbReference>
<dbReference type="RefSeq" id="WP_009551312.1">
    <property type="nucleotide sequence ID" value="NZ_CP047418.1"/>
</dbReference>
<reference evidence="10 11" key="1">
    <citation type="submission" date="2020-01" db="EMBL/GenBank/DDBJ databases">
        <title>Complete and circular genome sequences of six lactobacillus isolates from horses.</title>
        <authorList>
            <person name="Hassan H.M."/>
        </authorList>
    </citation>
    <scope>NUCLEOTIDE SEQUENCE [LARGE SCALE GENOMIC DNA]</scope>
    <source>
        <strain evidence="10 11">1A</strain>
    </source>
</reference>
<dbReference type="GO" id="GO:0005975">
    <property type="term" value="P:carbohydrate metabolic process"/>
    <property type="evidence" value="ECO:0007669"/>
    <property type="project" value="InterPro"/>
</dbReference>
<evidence type="ECO:0000256" key="7">
    <source>
        <dbReference type="ARBA" id="ARBA00023270"/>
    </source>
</evidence>
<dbReference type="EMBL" id="CP047418">
    <property type="protein sequence ID" value="QLL78601.1"/>
    <property type="molecule type" value="Genomic_DNA"/>
</dbReference>
<evidence type="ECO:0000256" key="2">
    <source>
        <dbReference type="ARBA" id="ARBA00004857"/>
    </source>
</evidence>
<dbReference type="InterPro" id="IPR018225">
    <property type="entry name" value="Transaldolase_AS"/>
</dbReference>
<evidence type="ECO:0000256" key="9">
    <source>
        <dbReference type="HAMAP-Rule" id="MF_00494"/>
    </source>
</evidence>
<dbReference type="Gene3D" id="3.20.20.70">
    <property type="entry name" value="Aldolase class I"/>
    <property type="match status" value="1"/>
</dbReference>
<gene>
    <name evidence="10" type="primary">fsa</name>
    <name evidence="9" type="synonym">tal</name>
    <name evidence="10" type="ORF">GTO87_08395</name>
</gene>
<dbReference type="GO" id="GO:0006098">
    <property type="term" value="P:pentose-phosphate shunt"/>
    <property type="evidence" value="ECO:0007669"/>
    <property type="project" value="UniProtKB-UniRule"/>
</dbReference>
<dbReference type="EC" id="2.2.1.2" evidence="9"/>
<keyword evidence="4 9" id="KW-0963">Cytoplasm</keyword>
<evidence type="ECO:0000313" key="10">
    <source>
        <dbReference type="EMBL" id="QLL78601.1"/>
    </source>
</evidence>
<proteinExistence type="inferred from homology"/>
<dbReference type="CDD" id="cd00956">
    <property type="entry name" value="Transaldolase_FSA"/>
    <property type="match status" value="1"/>
</dbReference>
<evidence type="ECO:0000256" key="1">
    <source>
        <dbReference type="ARBA" id="ARBA00004496"/>
    </source>
</evidence>
<evidence type="ECO:0000256" key="4">
    <source>
        <dbReference type="ARBA" id="ARBA00022490"/>
    </source>
</evidence>
<dbReference type="PROSITE" id="PS01054">
    <property type="entry name" value="TRANSALDOLASE_1"/>
    <property type="match status" value="1"/>
</dbReference>
<evidence type="ECO:0000313" key="11">
    <source>
        <dbReference type="Proteomes" id="UP000510886"/>
    </source>
</evidence>
<organism evidence="10 11">
    <name type="scientific">Ligilactobacillus saerimneri</name>
    <dbReference type="NCBI Taxonomy" id="228229"/>
    <lineage>
        <taxon>Bacteria</taxon>
        <taxon>Bacillati</taxon>
        <taxon>Bacillota</taxon>
        <taxon>Bacilli</taxon>
        <taxon>Lactobacillales</taxon>
        <taxon>Lactobacillaceae</taxon>
        <taxon>Ligilactobacillus</taxon>
    </lineage>
</organism>
<protein>
    <recommendedName>
        <fullName evidence="9">Probable transaldolase</fullName>
        <ecNumber evidence="9">2.2.1.2</ecNumber>
    </recommendedName>
</protein>
<dbReference type="Proteomes" id="UP000510886">
    <property type="component" value="Chromosome"/>
</dbReference>
<dbReference type="AlphaFoldDB" id="A0A7H9EM69"/>
<dbReference type="NCBIfam" id="TIGR00875">
    <property type="entry name" value="fsa_talC_mipB"/>
    <property type="match status" value="1"/>
</dbReference>
<evidence type="ECO:0000256" key="6">
    <source>
        <dbReference type="ARBA" id="ARBA00023126"/>
    </source>
</evidence>
<keyword evidence="5 9" id="KW-0808">Transferase</keyword>
<dbReference type="InterPro" id="IPR022999">
    <property type="entry name" value="Transaldolase_3B"/>
</dbReference>
<dbReference type="UniPathway" id="UPA00115">
    <property type="reaction ID" value="UER00414"/>
</dbReference>
<dbReference type="InterPro" id="IPR013785">
    <property type="entry name" value="Aldolase_TIM"/>
</dbReference>
<dbReference type="GO" id="GO:0005737">
    <property type="term" value="C:cytoplasm"/>
    <property type="evidence" value="ECO:0007669"/>
    <property type="project" value="UniProtKB-SubCell"/>
</dbReference>
<dbReference type="InterPro" id="IPR033919">
    <property type="entry name" value="TSA/FSA_arc/bac"/>
</dbReference>
<comment type="subcellular location">
    <subcellularLocation>
        <location evidence="1 9">Cytoplasm</location>
    </subcellularLocation>
</comment>